<protein>
    <submittedName>
        <fullName evidence="3">Peptidoglycan-binding protein</fullName>
    </submittedName>
</protein>
<feature type="domain" description="Peptidoglycan binding-like" evidence="2">
    <location>
        <begin position="71"/>
        <end position="123"/>
    </location>
</feature>
<dbReference type="InterPro" id="IPR036366">
    <property type="entry name" value="PGBDSf"/>
</dbReference>
<accession>A0A918T4Z9</accession>
<dbReference type="PROSITE" id="PS51257">
    <property type="entry name" value="PROKAR_LIPOPROTEIN"/>
    <property type="match status" value="1"/>
</dbReference>
<dbReference type="InterPro" id="IPR036365">
    <property type="entry name" value="PGBD-like_sf"/>
</dbReference>
<evidence type="ECO:0000259" key="2">
    <source>
        <dbReference type="Pfam" id="PF01471"/>
    </source>
</evidence>
<feature type="chain" id="PRO_5037204785" evidence="1">
    <location>
        <begin position="28"/>
        <end position="148"/>
    </location>
</feature>
<sequence length="148" mass="15526">MKRSIAFLGIFASIAAGIITASPAAHAAIGGCTYRTTYTDTAGYYTSIPTVGLRGTNFCVLSRGSSNLGVYELQVTLFLCYGQDTNGLDGDFGPGTEAALKRVQAGLGLTADGVYGPNTRDALKWAWRTSAGNQRCLKLTQAPGPLHD</sequence>
<feature type="signal peptide" evidence="1">
    <location>
        <begin position="1"/>
        <end position="27"/>
    </location>
</feature>
<reference evidence="3" key="2">
    <citation type="submission" date="2020-09" db="EMBL/GenBank/DDBJ databases">
        <authorList>
            <person name="Sun Q."/>
            <person name="Ohkuma M."/>
        </authorList>
    </citation>
    <scope>NUCLEOTIDE SEQUENCE</scope>
    <source>
        <strain evidence="3">JCM 4518</strain>
    </source>
</reference>
<evidence type="ECO:0000313" key="3">
    <source>
        <dbReference type="EMBL" id="GHA89376.1"/>
    </source>
</evidence>
<reference evidence="3" key="1">
    <citation type="journal article" date="2014" name="Int. J. Syst. Evol. Microbiol.">
        <title>Complete genome sequence of Corynebacterium casei LMG S-19264T (=DSM 44701T), isolated from a smear-ripened cheese.</title>
        <authorList>
            <consortium name="US DOE Joint Genome Institute (JGI-PGF)"/>
            <person name="Walter F."/>
            <person name="Albersmeier A."/>
            <person name="Kalinowski J."/>
            <person name="Ruckert C."/>
        </authorList>
    </citation>
    <scope>NUCLEOTIDE SEQUENCE</scope>
    <source>
        <strain evidence="3">JCM 4518</strain>
    </source>
</reference>
<gene>
    <name evidence="3" type="ORF">GCM10010305_36340</name>
</gene>
<dbReference type="AlphaFoldDB" id="A0A918T4Z9"/>
<dbReference type="Pfam" id="PF01471">
    <property type="entry name" value="PG_binding_1"/>
    <property type="match status" value="1"/>
</dbReference>
<dbReference type="SUPFAM" id="SSF47090">
    <property type="entry name" value="PGBD-like"/>
    <property type="match status" value="1"/>
</dbReference>
<dbReference type="InterPro" id="IPR002477">
    <property type="entry name" value="Peptidoglycan-bd-like"/>
</dbReference>
<keyword evidence="4" id="KW-1185">Reference proteome</keyword>
<proteinExistence type="predicted"/>
<comment type="caution">
    <text evidence="3">The sequence shown here is derived from an EMBL/GenBank/DDBJ whole genome shotgun (WGS) entry which is preliminary data.</text>
</comment>
<dbReference type="Gene3D" id="1.10.101.10">
    <property type="entry name" value="PGBD-like superfamily/PGBD"/>
    <property type="match status" value="1"/>
</dbReference>
<organism evidence="3 4">
    <name type="scientific">Streptomyces termitum</name>
    <dbReference type="NCBI Taxonomy" id="67368"/>
    <lineage>
        <taxon>Bacteria</taxon>
        <taxon>Bacillati</taxon>
        <taxon>Actinomycetota</taxon>
        <taxon>Actinomycetes</taxon>
        <taxon>Kitasatosporales</taxon>
        <taxon>Streptomycetaceae</taxon>
        <taxon>Streptomyces</taxon>
    </lineage>
</organism>
<keyword evidence="1" id="KW-0732">Signal</keyword>
<evidence type="ECO:0000256" key="1">
    <source>
        <dbReference type="SAM" id="SignalP"/>
    </source>
</evidence>
<name>A0A918T4Z9_9ACTN</name>
<dbReference type="RefSeq" id="WP_189978524.1">
    <property type="nucleotide sequence ID" value="NZ_BMUL01000008.1"/>
</dbReference>
<dbReference type="Proteomes" id="UP000644020">
    <property type="component" value="Unassembled WGS sequence"/>
</dbReference>
<evidence type="ECO:0000313" key="4">
    <source>
        <dbReference type="Proteomes" id="UP000644020"/>
    </source>
</evidence>
<dbReference type="EMBL" id="BMUL01000008">
    <property type="protein sequence ID" value="GHA89376.1"/>
    <property type="molecule type" value="Genomic_DNA"/>
</dbReference>